<dbReference type="Proteomes" id="UP001596417">
    <property type="component" value="Unassembled WGS sequence"/>
</dbReference>
<dbReference type="AlphaFoldDB" id="A0ABD5YWE2"/>
<dbReference type="InterPro" id="IPR035906">
    <property type="entry name" value="MetI-like_sf"/>
</dbReference>
<proteinExistence type="inferred from homology"/>
<evidence type="ECO:0000313" key="10">
    <source>
        <dbReference type="Proteomes" id="UP001596417"/>
    </source>
</evidence>
<comment type="caution">
    <text evidence="9">The sequence shown here is derived from an EMBL/GenBank/DDBJ whole genome shotgun (WGS) entry which is preliminary data.</text>
</comment>
<keyword evidence="5 7" id="KW-1133">Transmembrane helix</keyword>
<protein>
    <submittedName>
        <fullName evidence="9">Carbohydrate ABC transporter permease</fullName>
    </submittedName>
</protein>
<dbReference type="GO" id="GO:0005886">
    <property type="term" value="C:plasma membrane"/>
    <property type="evidence" value="ECO:0007669"/>
    <property type="project" value="UniProtKB-SubCell"/>
</dbReference>
<evidence type="ECO:0000256" key="1">
    <source>
        <dbReference type="ARBA" id="ARBA00004651"/>
    </source>
</evidence>
<keyword evidence="10" id="KW-1185">Reference proteome</keyword>
<feature type="transmembrane region" description="Helical" evidence="7">
    <location>
        <begin position="22"/>
        <end position="43"/>
    </location>
</feature>
<evidence type="ECO:0000259" key="8">
    <source>
        <dbReference type="PROSITE" id="PS50928"/>
    </source>
</evidence>
<dbReference type="InterPro" id="IPR000515">
    <property type="entry name" value="MetI-like"/>
</dbReference>
<dbReference type="PANTHER" id="PTHR43744">
    <property type="entry name" value="ABC TRANSPORTER PERMEASE PROTEIN MG189-RELATED-RELATED"/>
    <property type="match status" value="1"/>
</dbReference>
<evidence type="ECO:0000256" key="7">
    <source>
        <dbReference type="RuleBase" id="RU363032"/>
    </source>
</evidence>
<reference evidence="9 10" key="1">
    <citation type="journal article" date="2019" name="Int. J. Syst. Evol. Microbiol.">
        <title>The Global Catalogue of Microorganisms (GCM) 10K type strain sequencing project: providing services to taxonomists for standard genome sequencing and annotation.</title>
        <authorList>
            <consortium name="The Broad Institute Genomics Platform"/>
            <consortium name="The Broad Institute Genome Sequencing Center for Infectious Disease"/>
            <person name="Wu L."/>
            <person name="Ma J."/>
        </authorList>
    </citation>
    <scope>NUCLEOTIDE SEQUENCE [LARGE SCALE GENOMIC DNA]</scope>
    <source>
        <strain evidence="9 10">RDMS1</strain>
    </source>
</reference>
<dbReference type="PROSITE" id="PS50928">
    <property type="entry name" value="ABC_TM1"/>
    <property type="match status" value="1"/>
</dbReference>
<evidence type="ECO:0000256" key="4">
    <source>
        <dbReference type="ARBA" id="ARBA00022692"/>
    </source>
</evidence>
<feature type="domain" description="ABC transmembrane type-1" evidence="8">
    <location>
        <begin position="81"/>
        <end position="272"/>
    </location>
</feature>
<organism evidence="9 10">
    <name type="scientific">Halocatena marina</name>
    <dbReference type="NCBI Taxonomy" id="2934937"/>
    <lineage>
        <taxon>Archaea</taxon>
        <taxon>Methanobacteriati</taxon>
        <taxon>Methanobacteriota</taxon>
        <taxon>Stenosarchaea group</taxon>
        <taxon>Halobacteria</taxon>
        <taxon>Halobacteriales</taxon>
        <taxon>Natronomonadaceae</taxon>
        <taxon>Halocatena</taxon>
    </lineage>
</organism>
<feature type="transmembrane region" description="Helical" evidence="7">
    <location>
        <begin position="116"/>
        <end position="137"/>
    </location>
</feature>
<dbReference type="EMBL" id="JBHTAX010000004">
    <property type="protein sequence ID" value="MFC7192242.1"/>
    <property type="molecule type" value="Genomic_DNA"/>
</dbReference>
<dbReference type="Gene3D" id="1.10.3720.10">
    <property type="entry name" value="MetI-like"/>
    <property type="match status" value="1"/>
</dbReference>
<dbReference type="SUPFAM" id="SSF161098">
    <property type="entry name" value="MetI-like"/>
    <property type="match status" value="1"/>
</dbReference>
<comment type="similarity">
    <text evidence="7">Belongs to the binding-protein-dependent transport system permease family.</text>
</comment>
<evidence type="ECO:0000313" key="9">
    <source>
        <dbReference type="EMBL" id="MFC7192242.1"/>
    </source>
</evidence>
<gene>
    <name evidence="9" type="ORF">ACFQL7_22100</name>
</gene>
<feature type="transmembrane region" description="Helical" evidence="7">
    <location>
        <begin position="80"/>
        <end position="104"/>
    </location>
</feature>
<evidence type="ECO:0000256" key="2">
    <source>
        <dbReference type="ARBA" id="ARBA00022448"/>
    </source>
</evidence>
<sequence>MSVNTDYQETVREVIVELFENLSALLVFIVAGVFLVPILLLLVTSVKSKTEIFTDPLALPQELQIENYANAWTTGGFDHYFMNSVIVVSVALVLILLLSSLAAYALVQFDFPADDFLLVFFLAGFMIPPQVLLVPLYTIMNALNLLNTYFSLIFAYVAFGLPFSVFLLRQFFVTIPDTYAEAARMDGCTELQVFFRIYLPLSMPALAAVAIYQFVFLWNEFLYAIIFITDDAKRTLPAGLMAFQGQYAGDWAQLAAGIVIAVTPTVIFFLLFQRQFMRGISMGTTKG</sequence>
<feature type="transmembrane region" description="Helical" evidence="7">
    <location>
        <begin position="251"/>
        <end position="272"/>
    </location>
</feature>
<feature type="transmembrane region" description="Helical" evidence="7">
    <location>
        <begin position="149"/>
        <end position="172"/>
    </location>
</feature>
<evidence type="ECO:0000256" key="5">
    <source>
        <dbReference type="ARBA" id="ARBA00022989"/>
    </source>
</evidence>
<dbReference type="RefSeq" id="WP_264556306.1">
    <property type="nucleotide sequence ID" value="NZ_CP109980.1"/>
</dbReference>
<evidence type="ECO:0000256" key="3">
    <source>
        <dbReference type="ARBA" id="ARBA00022475"/>
    </source>
</evidence>
<dbReference type="PANTHER" id="PTHR43744:SF8">
    <property type="entry name" value="SN-GLYCEROL-3-PHOSPHATE TRANSPORT SYSTEM PERMEASE PROTEIN UGPE"/>
    <property type="match status" value="1"/>
</dbReference>
<feature type="transmembrane region" description="Helical" evidence="7">
    <location>
        <begin position="193"/>
        <end position="215"/>
    </location>
</feature>
<name>A0ABD5YWE2_9EURY</name>
<accession>A0ABD5YWE2</accession>
<dbReference type="GeneID" id="76201908"/>
<comment type="subcellular location">
    <subcellularLocation>
        <location evidence="1 7">Cell membrane</location>
        <topology evidence="1 7">Multi-pass membrane protein</topology>
    </subcellularLocation>
</comment>
<dbReference type="CDD" id="cd06261">
    <property type="entry name" value="TM_PBP2"/>
    <property type="match status" value="1"/>
</dbReference>
<dbReference type="Pfam" id="PF00528">
    <property type="entry name" value="BPD_transp_1"/>
    <property type="match status" value="1"/>
</dbReference>
<keyword evidence="6 7" id="KW-0472">Membrane</keyword>
<keyword evidence="3" id="KW-1003">Cell membrane</keyword>
<keyword evidence="4 7" id="KW-0812">Transmembrane</keyword>
<keyword evidence="2 7" id="KW-0813">Transport</keyword>
<evidence type="ECO:0000256" key="6">
    <source>
        <dbReference type="ARBA" id="ARBA00023136"/>
    </source>
</evidence>